<organism evidence="1 2">
    <name type="scientific">Pseudofulvibacter geojedonensis</name>
    <dbReference type="NCBI Taxonomy" id="1123758"/>
    <lineage>
        <taxon>Bacteria</taxon>
        <taxon>Pseudomonadati</taxon>
        <taxon>Bacteroidota</taxon>
        <taxon>Flavobacteriia</taxon>
        <taxon>Flavobacteriales</taxon>
        <taxon>Flavobacteriaceae</taxon>
        <taxon>Pseudofulvibacter</taxon>
    </lineage>
</organism>
<evidence type="ECO:0000313" key="1">
    <source>
        <dbReference type="EMBL" id="MFD0963328.1"/>
    </source>
</evidence>
<dbReference type="Proteomes" id="UP001596997">
    <property type="component" value="Unassembled WGS sequence"/>
</dbReference>
<proteinExistence type="predicted"/>
<reference evidence="2" key="1">
    <citation type="journal article" date="2019" name="Int. J. Syst. Evol. Microbiol.">
        <title>The Global Catalogue of Microorganisms (GCM) 10K type strain sequencing project: providing services to taxonomists for standard genome sequencing and annotation.</title>
        <authorList>
            <consortium name="The Broad Institute Genomics Platform"/>
            <consortium name="The Broad Institute Genome Sequencing Center for Infectious Disease"/>
            <person name="Wu L."/>
            <person name="Ma J."/>
        </authorList>
    </citation>
    <scope>NUCLEOTIDE SEQUENCE [LARGE SCALE GENOMIC DNA]</scope>
    <source>
        <strain evidence="2">CCUG 62114</strain>
    </source>
</reference>
<dbReference type="EMBL" id="JBHTJM010000005">
    <property type="protein sequence ID" value="MFD0963328.1"/>
    <property type="molecule type" value="Genomic_DNA"/>
</dbReference>
<gene>
    <name evidence="1" type="ORF">ACFQ1O_04850</name>
</gene>
<protein>
    <submittedName>
        <fullName evidence="1">Uncharacterized protein</fullName>
    </submittedName>
</protein>
<dbReference type="RefSeq" id="WP_377713921.1">
    <property type="nucleotide sequence ID" value="NZ_JBHTJM010000005.1"/>
</dbReference>
<name>A0ABW3I0M1_9FLAO</name>
<keyword evidence="2" id="KW-1185">Reference proteome</keyword>
<accession>A0ABW3I0M1</accession>
<evidence type="ECO:0000313" key="2">
    <source>
        <dbReference type="Proteomes" id="UP001596997"/>
    </source>
</evidence>
<comment type="caution">
    <text evidence="1">The sequence shown here is derived from an EMBL/GenBank/DDBJ whole genome shotgun (WGS) entry which is preliminary data.</text>
</comment>
<sequence length="135" mass="15975">MFISNNPFLFFESLLEPNGYNKCKNLSISNLEESVKSYLESVDYEKGEVKFWHLDHHPDTGEPFTDITTFNFDEEFPNKIVSEKAKIKTQIDELVTEINKKGKNHTEFLKSQINHTNFLLDKLSEQYNFRNRTYL</sequence>